<dbReference type="GO" id="GO:0005737">
    <property type="term" value="C:cytoplasm"/>
    <property type="evidence" value="ECO:0007669"/>
    <property type="project" value="UniProtKB-SubCell"/>
</dbReference>
<proteinExistence type="inferred from homology"/>
<dbReference type="RefSeq" id="WP_109061440.1">
    <property type="nucleotide sequence ID" value="NZ_QETA01000002.1"/>
</dbReference>
<evidence type="ECO:0000313" key="12">
    <source>
        <dbReference type="Proteomes" id="UP000245212"/>
    </source>
</evidence>
<keyword evidence="12" id="KW-1185">Reference proteome</keyword>
<dbReference type="PANTHER" id="PTHR30100">
    <property type="entry name" value="FATTY ACID/PHOSPHOLIPID SYNTHESIS PROTEIN PLSX"/>
    <property type="match status" value="1"/>
</dbReference>
<dbReference type="GO" id="GO:0006633">
    <property type="term" value="P:fatty acid biosynthetic process"/>
    <property type="evidence" value="ECO:0007669"/>
    <property type="project" value="UniProtKB-UniRule"/>
</dbReference>
<dbReference type="InterPro" id="IPR012281">
    <property type="entry name" value="Phospholipid_synth_PlsX-like"/>
</dbReference>
<dbReference type="EMBL" id="QETA01000002">
    <property type="protein sequence ID" value="PWF24162.1"/>
    <property type="molecule type" value="Genomic_DNA"/>
</dbReference>
<dbReference type="GO" id="GO:0043811">
    <property type="term" value="F:phosphate:acyl-[acyl carrier protein] acyltransferase activity"/>
    <property type="evidence" value="ECO:0007669"/>
    <property type="project" value="UniProtKB-UniRule"/>
</dbReference>
<comment type="pathway">
    <text evidence="10">Lipid metabolism; phospholipid metabolism.</text>
</comment>
<evidence type="ECO:0000256" key="1">
    <source>
        <dbReference type="ARBA" id="ARBA00001232"/>
    </source>
</evidence>
<organism evidence="11 12">
    <name type="scientific">Corticimicrobacter populi</name>
    <dbReference type="NCBI Taxonomy" id="2175229"/>
    <lineage>
        <taxon>Bacteria</taxon>
        <taxon>Pseudomonadati</taxon>
        <taxon>Pseudomonadota</taxon>
        <taxon>Betaproteobacteria</taxon>
        <taxon>Burkholderiales</taxon>
        <taxon>Alcaligenaceae</taxon>
        <taxon>Corticimicrobacter</taxon>
    </lineage>
</organism>
<keyword evidence="4 10" id="KW-0808">Transferase</keyword>
<evidence type="ECO:0000256" key="10">
    <source>
        <dbReference type="HAMAP-Rule" id="MF_00019"/>
    </source>
</evidence>
<name>A0A2V1JZ15_9BURK</name>
<evidence type="ECO:0000256" key="6">
    <source>
        <dbReference type="ARBA" id="ARBA00023209"/>
    </source>
</evidence>
<comment type="subcellular location">
    <subcellularLocation>
        <location evidence="10">Cytoplasm</location>
    </subcellularLocation>
    <text evidence="10">Associated with the membrane possibly through PlsY.</text>
</comment>
<dbReference type="PANTHER" id="PTHR30100:SF1">
    <property type="entry name" value="PHOSPHATE ACYLTRANSFERASE"/>
    <property type="match status" value="1"/>
</dbReference>
<evidence type="ECO:0000256" key="2">
    <source>
        <dbReference type="ARBA" id="ARBA00022490"/>
    </source>
</evidence>
<sequence length="361" mass="37687">MIRIAIDCMGGDAGLPVTVPAALDFLRRYPDVQVLLVGLSEPIGALVAADAAAPRDRIEIVHADEVVTMDDPVEVALRRKKNSSMRLAALAVKDGQADACISAGNTGAWMAVSRYVLKTLDGIDRPAIATALPNRKGGGTTVLDLGANVDCTPEHLLQFAVMGAALVQCQTSGQRPSVGLLNIGEEAIKGNEVVKDAAELLRASPLNFYGNVEGNDIFKGTVDVVVCDGFVGNVVLKSVEGLASMLSGIIREEFHRGLLSKLAGLLASPVLGRLRTRVDNRRYNGAALLGLRGVVIKSHGSADVYAYGCALERAREAVANGLLARTAQQVAEIRRSLDAAGVLPAADARHDANGAEGGAVA</sequence>
<gene>
    <name evidence="10" type="primary">plsX</name>
    <name evidence="11" type="ORF">DD235_07670</name>
</gene>
<dbReference type="GO" id="GO:0008654">
    <property type="term" value="P:phospholipid biosynthetic process"/>
    <property type="evidence" value="ECO:0007669"/>
    <property type="project" value="UniProtKB-KW"/>
</dbReference>
<dbReference type="InterPro" id="IPR003664">
    <property type="entry name" value="FA_synthesis"/>
</dbReference>
<evidence type="ECO:0000256" key="3">
    <source>
        <dbReference type="ARBA" id="ARBA00022516"/>
    </source>
</evidence>
<dbReference type="Gene3D" id="3.40.718.10">
    <property type="entry name" value="Isopropylmalate Dehydrogenase"/>
    <property type="match status" value="1"/>
</dbReference>
<dbReference type="PIRSF" id="PIRSF002465">
    <property type="entry name" value="Phsphlp_syn_PlsX"/>
    <property type="match status" value="1"/>
</dbReference>
<evidence type="ECO:0000256" key="8">
    <source>
        <dbReference type="ARBA" id="ARBA00024069"/>
    </source>
</evidence>
<dbReference type="NCBIfam" id="TIGR00182">
    <property type="entry name" value="plsX"/>
    <property type="match status" value="1"/>
</dbReference>
<dbReference type="Proteomes" id="UP000245212">
    <property type="component" value="Unassembled WGS sequence"/>
</dbReference>
<comment type="catalytic activity">
    <reaction evidence="1 10">
        <text>a fatty acyl-[ACP] + phosphate = an acyl phosphate + holo-[ACP]</text>
        <dbReference type="Rhea" id="RHEA:42292"/>
        <dbReference type="Rhea" id="RHEA-COMP:9685"/>
        <dbReference type="Rhea" id="RHEA-COMP:14125"/>
        <dbReference type="ChEBI" id="CHEBI:43474"/>
        <dbReference type="ChEBI" id="CHEBI:59918"/>
        <dbReference type="ChEBI" id="CHEBI:64479"/>
        <dbReference type="ChEBI" id="CHEBI:138651"/>
        <dbReference type="EC" id="2.3.1.274"/>
    </reaction>
</comment>
<dbReference type="HAMAP" id="MF_00019">
    <property type="entry name" value="PlsX"/>
    <property type="match status" value="1"/>
</dbReference>
<evidence type="ECO:0000256" key="5">
    <source>
        <dbReference type="ARBA" id="ARBA00023098"/>
    </source>
</evidence>
<keyword evidence="7 10" id="KW-1208">Phospholipid metabolism</keyword>
<keyword evidence="3 10" id="KW-0444">Lipid biosynthesis</keyword>
<dbReference type="EC" id="2.3.1.274" evidence="8 10"/>
<keyword evidence="2 10" id="KW-0963">Cytoplasm</keyword>
<dbReference type="SUPFAM" id="SSF53659">
    <property type="entry name" value="Isocitrate/Isopropylmalate dehydrogenase-like"/>
    <property type="match status" value="1"/>
</dbReference>
<comment type="caution">
    <text evidence="11">The sequence shown here is derived from an EMBL/GenBank/DDBJ whole genome shotgun (WGS) entry which is preliminary data.</text>
</comment>
<evidence type="ECO:0000256" key="7">
    <source>
        <dbReference type="ARBA" id="ARBA00023264"/>
    </source>
</evidence>
<comment type="similarity">
    <text evidence="10">Belongs to the PlsX family.</text>
</comment>
<comment type="subunit">
    <text evidence="9 10">Homodimer. Probably interacts with PlsY.</text>
</comment>
<evidence type="ECO:0000256" key="9">
    <source>
        <dbReference type="ARBA" id="ARBA00046608"/>
    </source>
</evidence>
<dbReference type="AlphaFoldDB" id="A0A2V1JZ15"/>
<accession>A0A2V1JZ15</accession>
<keyword evidence="6 10" id="KW-0594">Phospholipid biosynthesis</keyword>
<evidence type="ECO:0000256" key="4">
    <source>
        <dbReference type="ARBA" id="ARBA00022679"/>
    </source>
</evidence>
<reference evidence="12" key="1">
    <citation type="submission" date="2018-05" db="EMBL/GenBank/DDBJ databases">
        <authorList>
            <person name="Li Y."/>
        </authorList>
    </citation>
    <scope>NUCLEOTIDE SEQUENCE [LARGE SCALE GENOMIC DNA]</scope>
    <source>
        <strain evidence="12">3d-2-2</strain>
    </source>
</reference>
<keyword evidence="5 10" id="KW-0443">Lipid metabolism</keyword>
<keyword evidence="11" id="KW-0012">Acyltransferase</keyword>
<protein>
    <recommendedName>
        <fullName evidence="8 10">Phosphate acyltransferase</fullName>
        <ecNumber evidence="8 10">2.3.1.274</ecNumber>
    </recommendedName>
    <alternativeName>
        <fullName evidence="10">Acyl-ACP phosphotransacylase</fullName>
    </alternativeName>
    <alternativeName>
        <fullName evidence="10">Acyl-[acyl-carrier-protein]--phosphate acyltransferase</fullName>
    </alternativeName>
    <alternativeName>
        <fullName evidence="10">Phosphate-acyl-ACP acyltransferase</fullName>
    </alternativeName>
</protein>
<dbReference type="UniPathway" id="UPA00085"/>
<evidence type="ECO:0000313" key="11">
    <source>
        <dbReference type="EMBL" id="PWF24162.1"/>
    </source>
</evidence>
<comment type="function">
    <text evidence="10">Catalyzes the reversible formation of acyl-phosphate (acyl-PO(4)) from acyl-[acyl-carrier-protein] (acyl-ACP). This enzyme utilizes acyl-ACP as fatty acyl donor, but not acyl-CoA.</text>
</comment>
<dbReference type="Pfam" id="PF02504">
    <property type="entry name" value="FA_synthesis"/>
    <property type="match status" value="1"/>
</dbReference>